<dbReference type="InterPro" id="IPR036291">
    <property type="entry name" value="NAD(P)-bd_dom_sf"/>
</dbReference>
<dbReference type="Gene3D" id="3.40.50.720">
    <property type="entry name" value="NAD(P)-binding Rossmann-like Domain"/>
    <property type="match status" value="1"/>
</dbReference>
<evidence type="ECO:0000313" key="2">
    <source>
        <dbReference type="Proteomes" id="UP000676079"/>
    </source>
</evidence>
<organism evidence="1 2">
    <name type="scientific">Nocardiopsis changdeensis</name>
    <dbReference type="NCBI Taxonomy" id="2831969"/>
    <lineage>
        <taxon>Bacteria</taxon>
        <taxon>Bacillati</taxon>
        <taxon>Actinomycetota</taxon>
        <taxon>Actinomycetes</taxon>
        <taxon>Streptosporangiales</taxon>
        <taxon>Nocardiopsidaceae</taxon>
        <taxon>Nocardiopsis</taxon>
    </lineage>
</organism>
<dbReference type="Proteomes" id="UP000676079">
    <property type="component" value="Chromosome"/>
</dbReference>
<name>A0ABX8BY09_9ACTN</name>
<protein>
    <submittedName>
        <fullName evidence="1">Saccharopine dehydrogenase</fullName>
    </submittedName>
</protein>
<proteinExistence type="predicted"/>
<evidence type="ECO:0000313" key="1">
    <source>
        <dbReference type="EMBL" id="QUX26002.1"/>
    </source>
</evidence>
<sequence>MRVLALGGYGAVGAPATAALRAAGHTCLTAGRDPRRADLPLDLTRHDDYRDALEGIDVVVNAAGAEDPALAAIAADHGAAFVDPTATAGYTARLERLAPRAPVLLSVGLAPGLTTLLAADLHAAHPGTDPIDVAVLLGEGEAHGAAATAWTLGLLGRSFPDPATGEAVRNLSRGARLDLPGQGRRRLLRADFADQHVLTRDLGRPVRTHLGLDSPALTRGLGLLARLPGAGRLRGVPHLPGTDAWTAAARSGPHLRRARGRGQSRATALVTAHAAVLAANLPPGVHHLHRVTALADLPALPGVTLDPRGA</sequence>
<dbReference type="SUPFAM" id="SSF51735">
    <property type="entry name" value="NAD(P)-binding Rossmann-fold domains"/>
    <property type="match status" value="1"/>
</dbReference>
<accession>A0ABX8BY09</accession>
<gene>
    <name evidence="1" type="ORF">KGD84_16065</name>
</gene>
<keyword evidence="2" id="KW-1185">Reference proteome</keyword>
<dbReference type="EMBL" id="CP074133">
    <property type="protein sequence ID" value="QUX26002.1"/>
    <property type="molecule type" value="Genomic_DNA"/>
</dbReference>
<reference evidence="1 2" key="1">
    <citation type="submission" date="2021-05" db="EMBL/GenBank/DDBJ databases">
        <title>Direct Submission.</title>
        <authorList>
            <person name="Li K."/>
            <person name="Gao J."/>
        </authorList>
    </citation>
    <scope>NUCLEOTIDE SEQUENCE [LARGE SCALE GENOMIC DNA]</scope>
    <source>
        <strain evidence="1 2">Mg02</strain>
    </source>
</reference>